<evidence type="ECO:0000313" key="3">
    <source>
        <dbReference type="Proteomes" id="UP000033624"/>
    </source>
</evidence>
<gene>
    <name evidence="2" type="ORF">TS59_1141</name>
</gene>
<evidence type="ECO:0000313" key="2">
    <source>
        <dbReference type="EMBL" id="KJQ46434.1"/>
    </source>
</evidence>
<dbReference type="InterPro" id="IPR030944">
    <property type="entry name" value="Mplasa_alph_rch"/>
</dbReference>
<accession>A0AAE2EJ47</accession>
<evidence type="ECO:0008006" key="4">
    <source>
        <dbReference type="Google" id="ProtNLM"/>
    </source>
</evidence>
<protein>
    <recommendedName>
        <fullName evidence="4">Chromosome partition protein Smc</fullName>
    </recommendedName>
</protein>
<keyword evidence="1" id="KW-0175">Coiled coil</keyword>
<proteinExistence type="predicted"/>
<dbReference type="AlphaFoldDB" id="A0AAE2EJ47"/>
<feature type="coiled-coil region" evidence="1">
    <location>
        <begin position="35"/>
        <end position="146"/>
    </location>
</feature>
<dbReference type="EMBL" id="LAEW01000001">
    <property type="protein sequence ID" value="KJQ46434.1"/>
    <property type="molecule type" value="Genomic_DNA"/>
</dbReference>
<evidence type="ECO:0000256" key="1">
    <source>
        <dbReference type="SAM" id="Coils"/>
    </source>
</evidence>
<dbReference type="Proteomes" id="UP000033624">
    <property type="component" value="Unassembled WGS sequence"/>
</dbReference>
<reference evidence="2 3" key="1">
    <citation type="submission" date="2015-02" db="EMBL/GenBank/DDBJ databases">
        <title>Mycoplasma mycoides subsp. mycoides strain:B237 Genome sequencing.</title>
        <authorList>
            <person name="Fischer A."/>
            <person name="Santana-Cruz I."/>
            <person name="Schieck E."/>
            <person name="Gourle H."/>
            <person name="Lambert M."/>
            <person name="Nadendla S."/>
            <person name="Miller R.A."/>
            <person name="Weber J."/>
            <person name="Bongcam-Rudloff E."/>
            <person name="Vashee S."/>
            <person name="Frey J."/>
            <person name="Jores J."/>
        </authorList>
    </citation>
    <scope>NUCLEOTIDE SEQUENCE [LARGE SCALE GENOMIC DNA]</scope>
    <source>
        <strain evidence="2 3">B237</strain>
    </source>
</reference>
<organism evidence="2 3">
    <name type="scientific">Mycoplasma mycoides subsp. mycoides</name>
    <dbReference type="NCBI Taxonomy" id="2103"/>
    <lineage>
        <taxon>Bacteria</taxon>
        <taxon>Bacillati</taxon>
        <taxon>Mycoplasmatota</taxon>
        <taxon>Mollicutes</taxon>
        <taxon>Mycoplasmataceae</taxon>
        <taxon>Mycoplasma</taxon>
    </lineage>
</organism>
<sequence>MKKLTSLLATISVLTASGIGYVSYKNVTNSNNIKKQNMLNKIKSIQKDLKNRELKLKSIEKTLIDKENKRNQLNDQIKNLESYINDLNSKEKISKDNIDKLNADLIKINKEINDDKKIISIKETEIKSAEQQAKENKKNIIKILNKLFKKEKELEVISHKDQEINKQKLELENNKNIYLDEISKIESIIKNISSKRFALELKLSNIQSYNQKNRLLNLQINNLIRTNTNLENNISFKKDRLVEVKTQINNVETQIKCY</sequence>
<feature type="coiled-coil region" evidence="1">
    <location>
        <begin position="206"/>
        <end position="247"/>
    </location>
</feature>
<dbReference type="KEGG" id="mmyi:mycmycITA_01080"/>
<comment type="caution">
    <text evidence="2">The sequence shown here is derived from an EMBL/GenBank/DDBJ whole genome shotgun (WGS) entry which is preliminary data.</text>
</comment>
<dbReference type="NCBIfam" id="TIGR04523">
    <property type="entry name" value="Mplasa_alph_rch"/>
    <property type="match status" value="1"/>
</dbReference>
<dbReference type="RefSeq" id="WP_011167168.1">
    <property type="nucleotide sequence ID" value="NZ_CP010267.1"/>
</dbReference>
<name>A0AAE2EJ47_MYCMY</name>